<protein>
    <submittedName>
        <fullName evidence="2">Uncharacterized protein</fullName>
    </submittedName>
</protein>
<dbReference type="EMBL" id="QGNW01001594">
    <property type="protein sequence ID" value="RVW35733.1"/>
    <property type="molecule type" value="Genomic_DNA"/>
</dbReference>
<accession>A0A438DJU8</accession>
<dbReference type="Proteomes" id="UP000288805">
    <property type="component" value="Unassembled WGS sequence"/>
</dbReference>
<evidence type="ECO:0000313" key="2">
    <source>
        <dbReference type="EMBL" id="RVW35733.1"/>
    </source>
</evidence>
<gene>
    <name evidence="2" type="ORF">CK203_093619</name>
</gene>
<evidence type="ECO:0000256" key="1">
    <source>
        <dbReference type="SAM" id="MobiDB-lite"/>
    </source>
</evidence>
<reference evidence="2 3" key="1">
    <citation type="journal article" date="2018" name="PLoS Genet.">
        <title>Population sequencing reveals clonal diversity and ancestral inbreeding in the grapevine cultivar Chardonnay.</title>
        <authorList>
            <person name="Roach M.J."/>
            <person name="Johnson D.L."/>
            <person name="Bohlmann J."/>
            <person name="van Vuuren H.J."/>
            <person name="Jones S.J."/>
            <person name="Pretorius I.S."/>
            <person name="Schmidt S.A."/>
            <person name="Borneman A.R."/>
        </authorList>
    </citation>
    <scope>NUCLEOTIDE SEQUENCE [LARGE SCALE GENOMIC DNA]</scope>
    <source>
        <strain evidence="3">cv. Chardonnay</strain>
        <tissue evidence="2">Leaf</tissue>
    </source>
</reference>
<name>A0A438DJU8_VITVI</name>
<evidence type="ECO:0000313" key="3">
    <source>
        <dbReference type="Proteomes" id="UP000288805"/>
    </source>
</evidence>
<feature type="region of interest" description="Disordered" evidence="1">
    <location>
        <begin position="177"/>
        <end position="206"/>
    </location>
</feature>
<feature type="region of interest" description="Disordered" evidence="1">
    <location>
        <begin position="25"/>
        <end position="45"/>
    </location>
</feature>
<dbReference type="AlphaFoldDB" id="A0A438DJU8"/>
<feature type="compositionally biased region" description="Pro residues" evidence="1">
    <location>
        <begin position="32"/>
        <end position="41"/>
    </location>
</feature>
<proteinExistence type="predicted"/>
<organism evidence="2 3">
    <name type="scientific">Vitis vinifera</name>
    <name type="common">Grape</name>
    <dbReference type="NCBI Taxonomy" id="29760"/>
    <lineage>
        <taxon>Eukaryota</taxon>
        <taxon>Viridiplantae</taxon>
        <taxon>Streptophyta</taxon>
        <taxon>Embryophyta</taxon>
        <taxon>Tracheophyta</taxon>
        <taxon>Spermatophyta</taxon>
        <taxon>Magnoliopsida</taxon>
        <taxon>eudicotyledons</taxon>
        <taxon>Gunneridae</taxon>
        <taxon>Pentapetalae</taxon>
        <taxon>rosids</taxon>
        <taxon>Vitales</taxon>
        <taxon>Vitaceae</taxon>
        <taxon>Viteae</taxon>
        <taxon>Vitis</taxon>
    </lineage>
</organism>
<sequence length="298" mass="32696">MGTRLAITGSREHYRFPGALPVLGSTPLDSTAPPPSPPPSGPTVQQDYTVHLRYHSQFSQPRGPVSIGLSRGSSLCMFLMESWVGTDMMTCQWQLCQLSSIGQGTNDHVIPSVFEWCRTALVCLIGHLSRHRTWVDLAQEFLRQYYFNTIVDALYGIEEGIARGLWADFSPSDLKGKNPGSGSRLSDQDQHKPVAPYRSAGPTYLHPAPQPVPKPFRLILDGSPTDSSITGRRVPSILLDNGSALNVQQHYGTQYDERHVLDAWLGIGSPPVGAVRVAFTVDHDIPYGLGYTPSEEDA</sequence>
<comment type="caution">
    <text evidence="2">The sequence shown here is derived from an EMBL/GenBank/DDBJ whole genome shotgun (WGS) entry which is preliminary data.</text>
</comment>